<protein>
    <submittedName>
        <fullName evidence="2">PhoPQ-activated pathogenicity-like protein PqaA type</fullName>
    </submittedName>
</protein>
<dbReference type="SUPFAM" id="SSF53474">
    <property type="entry name" value="alpha/beta-Hydrolases"/>
    <property type="match status" value="1"/>
</dbReference>
<dbReference type="PANTHER" id="PTHR31497">
    <property type="entry name" value="AUTOCRINE PROLIFERATION REPRESSOR PROTEIN A"/>
    <property type="match status" value="1"/>
</dbReference>
<organism evidence="2 3">
    <name type="scientific">Hanamia caeni</name>
    <dbReference type="NCBI Taxonomy" id="2294116"/>
    <lineage>
        <taxon>Bacteria</taxon>
        <taxon>Pseudomonadati</taxon>
        <taxon>Bacteroidota</taxon>
        <taxon>Chitinophagia</taxon>
        <taxon>Chitinophagales</taxon>
        <taxon>Chitinophagaceae</taxon>
        <taxon>Hanamia</taxon>
    </lineage>
</organism>
<feature type="signal peptide" evidence="1">
    <location>
        <begin position="1"/>
        <end position="24"/>
    </location>
</feature>
<keyword evidence="1" id="KW-0732">Signal</keyword>
<reference evidence="2 3" key="1">
    <citation type="submission" date="2018-11" db="EMBL/GenBank/DDBJ databases">
        <title>Draft genome sequence of Ferruginibacter sp. BO-59.</title>
        <authorList>
            <person name="Im W.T."/>
        </authorList>
    </citation>
    <scope>NUCLEOTIDE SEQUENCE [LARGE SCALE GENOMIC DNA]</scope>
    <source>
        <strain evidence="2 3">BO-59</strain>
    </source>
</reference>
<feature type="chain" id="PRO_5018257984" evidence="1">
    <location>
        <begin position="25"/>
        <end position="451"/>
    </location>
</feature>
<proteinExistence type="predicted"/>
<accession>A0A3M9NJB1</accession>
<dbReference type="Gene3D" id="3.40.50.1820">
    <property type="entry name" value="alpha/beta hydrolase"/>
    <property type="match status" value="1"/>
</dbReference>
<dbReference type="Pfam" id="PF10142">
    <property type="entry name" value="PhoPQ_related"/>
    <property type="match status" value="1"/>
</dbReference>
<dbReference type="Proteomes" id="UP000267223">
    <property type="component" value="Unassembled WGS sequence"/>
</dbReference>
<dbReference type="AlphaFoldDB" id="A0A3M9NJB1"/>
<dbReference type="InterPro" id="IPR029058">
    <property type="entry name" value="AB_hydrolase_fold"/>
</dbReference>
<dbReference type="PANTHER" id="PTHR31497:SF0">
    <property type="entry name" value="AUTOCRINE PROLIFERATION REPRESSOR PROTEIN A"/>
    <property type="match status" value="1"/>
</dbReference>
<dbReference type="PIRSF" id="PIRSF014728">
    <property type="entry name" value="PqaA"/>
    <property type="match status" value="1"/>
</dbReference>
<comment type="caution">
    <text evidence="2">The sequence shown here is derived from an EMBL/GenBank/DDBJ whole genome shotgun (WGS) entry which is preliminary data.</text>
</comment>
<dbReference type="OrthoDB" id="384721at2"/>
<keyword evidence="3" id="KW-1185">Reference proteome</keyword>
<dbReference type="InterPro" id="IPR009199">
    <property type="entry name" value="PhoPQ-act_pathogen-rel_PqaA"/>
</dbReference>
<dbReference type="EMBL" id="RJJR01000004">
    <property type="protein sequence ID" value="RNI37892.1"/>
    <property type="molecule type" value="Genomic_DNA"/>
</dbReference>
<dbReference type="RefSeq" id="WP_123119881.1">
    <property type="nucleotide sequence ID" value="NZ_RJJR01000004.1"/>
</dbReference>
<evidence type="ECO:0000313" key="3">
    <source>
        <dbReference type="Proteomes" id="UP000267223"/>
    </source>
</evidence>
<sequence>MKKLFTSFALVLCFPVFFVYTAVAQDSITPATALQHYLQRPEPMYHWEVKDSFEFNGVKGYDLLLTSQKWRKYTWRHQLTILSPKENKYDGALLFITGGSNKDEQPNWKKSDDKLAQMFASVSAKNKAIVAIIRQVPNQPLYGDLTEDALISYTLHQFKEDHDYTWPLLFPMVKSAVKAMDAVQEFSKTNLNHPLKRFVISGASKRGWTTWLTGASDPRVQAIGPMVIDILNMPVNLKHQLDAYGEYSIEIEDYVKLGIVQGMGTEDGQDLIAMIDPYSYRQKLSMPKMLFMGTNDPYWVIDNVKNYLKNIPGYNMIHYVPNAGHDLGDGESAFEALSAFFGITMRKAEYPLCKWQTSQSKNGVQITVEASKNILSDVKIWYADSDDKDFRNEIWLSKDLHISHQPKIQVTEKFPAKGFRAFYVDLTYKDANGGTYTISTRAFMVDKSKIL</sequence>
<evidence type="ECO:0000256" key="1">
    <source>
        <dbReference type="SAM" id="SignalP"/>
    </source>
</evidence>
<evidence type="ECO:0000313" key="2">
    <source>
        <dbReference type="EMBL" id="RNI37892.1"/>
    </source>
</evidence>
<gene>
    <name evidence="2" type="ORF">EFY79_06540</name>
</gene>
<name>A0A3M9NJB1_9BACT</name>